<accession>A0A8I1GE69</accession>
<dbReference type="EMBL" id="JAEMOS010000002">
    <property type="protein sequence ID" value="MBJ7265530.1"/>
    <property type="molecule type" value="Genomic_DNA"/>
</dbReference>
<reference evidence="4 6" key="1">
    <citation type="submission" date="2020-09" db="EMBL/GenBank/DDBJ databases">
        <title>Draft Genomes of Bacterial Isolates from North Pond Shallow Sediments.</title>
        <authorList>
            <person name="Kiel Reese B."/>
            <person name="Mullis M."/>
            <person name="Weisend R.E."/>
        </authorList>
    </citation>
    <scope>NUCLEOTIDE SEQUENCE</scope>
    <source>
        <strain evidence="4">KJE-2</strain>
        <strain evidence="3 6">KJE-3</strain>
    </source>
</reference>
<evidence type="ECO:0000256" key="1">
    <source>
        <dbReference type="ARBA" id="ARBA00004308"/>
    </source>
</evidence>
<protein>
    <submittedName>
        <fullName evidence="4">S26 family signal peptidase</fullName>
    </submittedName>
</protein>
<comment type="subcellular location">
    <subcellularLocation>
        <location evidence="1">Endomembrane system</location>
    </subcellularLocation>
</comment>
<dbReference type="SUPFAM" id="SSF51306">
    <property type="entry name" value="LexA/Signal peptidase"/>
    <property type="match status" value="1"/>
</dbReference>
<dbReference type="CDD" id="cd06530">
    <property type="entry name" value="S26_SPase_I"/>
    <property type="match status" value="1"/>
</dbReference>
<proteinExistence type="predicted"/>
<name>A0A8I1GE69_9GAMM</name>
<dbReference type="GO" id="GO:0004252">
    <property type="term" value="F:serine-type endopeptidase activity"/>
    <property type="evidence" value="ECO:0007669"/>
    <property type="project" value="InterPro"/>
</dbReference>
<keyword evidence="6" id="KW-1185">Reference proteome</keyword>
<evidence type="ECO:0000259" key="2">
    <source>
        <dbReference type="Pfam" id="PF00717"/>
    </source>
</evidence>
<dbReference type="Pfam" id="PF00717">
    <property type="entry name" value="Peptidase_S24"/>
    <property type="match status" value="1"/>
</dbReference>
<organism evidence="4 5">
    <name type="scientific">Idiomarina abyssalis</name>
    <dbReference type="NCBI Taxonomy" id="86102"/>
    <lineage>
        <taxon>Bacteria</taxon>
        <taxon>Pseudomonadati</taxon>
        <taxon>Pseudomonadota</taxon>
        <taxon>Gammaproteobacteria</taxon>
        <taxon>Alteromonadales</taxon>
        <taxon>Idiomarinaceae</taxon>
        <taxon>Idiomarina</taxon>
    </lineage>
</organism>
<evidence type="ECO:0000313" key="6">
    <source>
        <dbReference type="Proteomes" id="UP000655994"/>
    </source>
</evidence>
<evidence type="ECO:0000313" key="3">
    <source>
        <dbReference type="EMBL" id="MBJ7265530.1"/>
    </source>
</evidence>
<evidence type="ECO:0000313" key="5">
    <source>
        <dbReference type="Proteomes" id="UP000621390"/>
    </source>
</evidence>
<dbReference type="Proteomes" id="UP000621390">
    <property type="component" value="Unassembled WGS sequence"/>
</dbReference>
<dbReference type="AlphaFoldDB" id="A0A8I1GE69"/>
<dbReference type="Gene3D" id="2.10.109.10">
    <property type="entry name" value="Umud Fragment, subunit A"/>
    <property type="match status" value="1"/>
</dbReference>
<dbReference type="Proteomes" id="UP000655994">
    <property type="component" value="Unassembled WGS sequence"/>
</dbReference>
<dbReference type="GO" id="GO:0006465">
    <property type="term" value="P:signal peptide processing"/>
    <property type="evidence" value="ECO:0007669"/>
    <property type="project" value="InterPro"/>
</dbReference>
<feature type="domain" description="Peptidase S24/S26A/S26B/S26C" evidence="2">
    <location>
        <begin position="19"/>
        <end position="94"/>
    </location>
</feature>
<dbReference type="EMBL" id="JAEMOP010000009">
    <property type="protein sequence ID" value="MBJ7316796.1"/>
    <property type="molecule type" value="Genomic_DNA"/>
</dbReference>
<dbReference type="RefSeq" id="WP_199493385.1">
    <property type="nucleotide sequence ID" value="NZ_JAEMOP010000009.1"/>
</dbReference>
<dbReference type="InterPro" id="IPR036286">
    <property type="entry name" value="LexA/Signal_pep-like_sf"/>
</dbReference>
<sequence length="121" mass="13572">MSWAKKHIDALKDGKEVSFRPKGRSMEPVIKSGQRVNVCPVEHGNIEVGDIVLCKVAGNIYLHFVARVVDNKFTIKNNRGKVNGITTADKIYGKVTKIHPESVPITQHKRPSWLKKKRATS</sequence>
<gene>
    <name evidence="3" type="ORF">JHC10_01095</name>
    <name evidence="4" type="ORF">JHC11_12445</name>
</gene>
<dbReference type="GO" id="GO:0012505">
    <property type="term" value="C:endomembrane system"/>
    <property type="evidence" value="ECO:0007669"/>
    <property type="project" value="UniProtKB-SubCell"/>
</dbReference>
<dbReference type="InterPro" id="IPR015927">
    <property type="entry name" value="Peptidase_S24_S26A/B/C"/>
</dbReference>
<evidence type="ECO:0000313" key="4">
    <source>
        <dbReference type="EMBL" id="MBJ7316796.1"/>
    </source>
</evidence>
<dbReference type="InterPro" id="IPR019533">
    <property type="entry name" value="Peptidase_S26"/>
</dbReference>
<comment type="caution">
    <text evidence="4">The sequence shown here is derived from an EMBL/GenBank/DDBJ whole genome shotgun (WGS) entry which is preliminary data.</text>
</comment>